<dbReference type="KEGG" id="cpau:EHF44_00020"/>
<dbReference type="GeneID" id="92820694"/>
<geneLocation type="plasmid" evidence="6">
    <name>unnamed1</name>
</geneLocation>
<dbReference type="AlphaFoldDB" id="A0A3G8GUH2"/>
<dbReference type="GO" id="GO:0009279">
    <property type="term" value="C:cell outer membrane"/>
    <property type="evidence" value="ECO:0007669"/>
    <property type="project" value="UniProtKB-SubCell"/>
</dbReference>
<proteinExistence type="predicted"/>
<keyword evidence="3" id="KW-0812">Transmembrane</keyword>
<accession>A0A3G8GUH2</accession>
<dbReference type="PANTHER" id="PTHR30026">
    <property type="entry name" value="OUTER MEMBRANE PROTEIN TOLC"/>
    <property type="match status" value="1"/>
</dbReference>
<dbReference type="InterPro" id="IPR051906">
    <property type="entry name" value="TolC-like"/>
</dbReference>
<sequence>MNQRENFAMENRIVFGSYALFLTALLCNPTLSRAAAGYLPAPGAVEAALNAAPSVSAAIARQDSANARAVGIRAGTAEFVVRATGQNRNVTNPSANFAEGQVAIERPLRLWGKADADAAIADAAIDAGALAAADARHQASRQMLALWFNVIRAREATEATNRNVELAAELVSSTRKRARAQDASRMDLEIIEAELARAEAAAAGARSAQSAAEADLHARYPLLGMPGGLPVETALPASTLLGDDARARYIGSSYAVRLALAEEAMAQRVAHRTDLERKPDPTVGAFVTVERGGTERIAGISISMPLGSSYRRASAVAAAADAGSAAQRRYGAEQAAGADYDVLAKSFSGLNAAAKAQFSALQLDLSAAARSQKAYAAGEIGVAQLLVVRRSLAETTLAARTAVVSALEAEEKLKLELQLDSVFR</sequence>
<evidence type="ECO:0000313" key="7">
    <source>
        <dbReference type="Proteomes" id="UP000270411"/>
    </source>
</evidence>
<evidence type="ECO:0000256" key="4">
    <source>
        <dbReference type="ARBA" id="ARBA00023136"/>
    </source>
</evidence>
<dbReference type="GO" id="GO:1990281">
    <property type="term" value="C:efflux pump complex"/>
    <property type="evidence" value="ECO:0007669"/>
    <property type="project" value="TreeGrafter"/>
</dbReference>
<organism evidence="6 7">
    <name type="scientific">Cupriavidus pauculus</name>
    <dbReference type="NCBI Taxonomy" id="82633"/>
    <lineage>
        <taxon>Bacteria</taxon>
        <taxon>Pseudomonadati</taxon>
        <taxon>Pseudomonadota</taxon>
        <taxon>Betaproteobacteria</taxon>
        <taxon>Burkholderiales</taxon>
        <taxon>Burkholderiaceae</taxon>
        <taxon>Cupriavidus</taxon>
    </lineage>
</organism>
<keyword evidence="4" id="KW-0472">Membrane</keyword>
<dbReference type="RefSeq" id="WP_017515805.1">
    <property type="nucleotide sequence ID" value="NZ_BAAAED010000043.1"/>
</dbReference>
<evidence type="ECO:0000256" key="5">
    <source>
        <dbReference type="ARBA" id="ARBA00023237"/>
    </source>
</evidence>
<keyword evidence="2" id="KW-1134">Transmembrane beta strand</keyword>
<evidence type="ECO:0000256" key="1">
    <source>
        <dbReference type="ARBA" id="ARBA00004442"/>
    </source>
</evidence>
<evidence type="ECO:0000256" key="2">
    <source>
        <dbReference type="ARBA" id="ARBA00022452"/>
    </source>
</evidence>
<dbReference type="GO" id="GO:0015562">
    <property type="term" value="F:efflux transmembrane transporter activity"/>
    <property type="evidence" value="ECO:0007669"/>
    <property type="project" value="InterPro"/>
</dbReference>
<comment type="subcellular location">
    <subcellularLocation>
        <location evidence="1">Cell outer membrane</location>
    </subcellularLocation>
</comment>
<dbReference type="EMBL" id="CP033968">
    <property type="protein sequence ID" value="AZG11918.1"/>
    <property type="molecule type" value="Genomic_DNA"/>
</dbReference>
<name>A0A3G8GUH2_9BURK</name>
<dbReference type="OrthoDB" id="7616984at2"/>
<evidence type="ECO:0000256" key="3">
    <source>
        <dbReference type="ARBA" id="ARBA00022692"/>
    </source>
</evidence>
<keyword evidence="6" id="KW-0614">Plasmid</keyword>
<gene>
    <name evidence="6" type="ORF">EHF44_00020</name>
</gene>
<evidence type="ECO:0000313" key="6">
    <source>
        <dbReference type="EMBL" id="AZG11918.1"/>
    </source>
</evidence>
<reference evidence="7" key="1">
    <citation type="submission" date="2018-11" db="EMBL/GenBank/DDBJ databases">
        <title>FDA dAtabase for Regulatory Grade micrObial Sequences (FDA-ARGOS): Supporting development and validation of Infectious Disease Dx tests.</title>
        <authorList>
            <person name="Goldberg B."/>
            <person name="Campos J."/>
            <person name="Tallon L."/>
            <person name="Sadzewicz L."/>
            <person name="Zhao X."/>
            <person name="Vavikolanu K."/>
            <person name="Mehta A."/>
            <person name="Aluvathingal J."/>
            <person name="Nadendla S."/>
            <person name="Geyer C."/>
            <person name="Nandy P."/>
            <person name="Yan Y."/>
            <person name="Sichtig H."/>
        </authorList>
    </citation>
    <scope>NUCLEOTIDE SEQUENCE [LARGE SCALE GENOMIC DNA]</scope>
    <source>
        <strain evidence="7">FDAARGOS_614</strain>
        <plasmid evidence="7">unnamed1</plasmid>
    </source>
</reference>
<dbReference type="PANTHER" id="PTHR30026:SF20">
    <property type="entry name" value="OUTER MEMBRANE PROTEIN TOLC"/>
    <property type="match status" value="1"/>
</dbReference>
<protein>
    <submittedName>
        <fullName evidence="6">TolC family protein</fullName>
    </submittedName>
</protein>
<dbReference type="GO" id="GO:0015288">
    <property type="term" value="F:porin activity"/>
    <property type="evidence" value="ECO:0007669"/>
    <property type="project" value="TreeGrafter"/>
</dbReference>
<dbReference type="SUPFAM" id="SSF56954">
    <property type="entry name" value="Outer membrane efflux proteins (OEP)"/>
    <property type="match status" value="1"/>
</dbReference>
<keyword evidence="5" id="KW-0998">Cell outer membrane</keyword>
<dbReference type="Proteomes" id="UP000270411">
    <property type="component" value="Plasmid unnamed1"/>
</dbReference>
<dbReference type="Gene3D" id="1.20.1600.10">
    <property type="entry name" value="Outer membrane efflux proteins (OEP)"/>
    <property type="match status" value="1"/>
</dbReference>